<proteinExistence type="predicted"/>
<reference evidence="2" key="1">
    <citation type="submission" date="2018-07" db="EMBL/GenBank/DDBJ databases">
        <authorList>
            <person name="Quirk P.G."/>
            <person name="Krulwich T.A."/>
        </authorList>
    </citation>
    <scope>NUCLEOTIDE SEQUENCE</scope>
</reference>
<organism evidence="2">
    <name type="scientific">metagenome</name>
    <dbReference type="NCBI Taxonomy" id="256318"/>
    <lineage>
        <taxon>unclassified sequences</taxon>
        <taxon>metagenomes</taxon>
    </lineage>
</organism>
<gene>
    <name evidence="2" type="ORF">DF3PB_220034</name>
</gene>
<feature type="transmembrane region" description="Helical" evidence="1">
    <location>
        <begin position="93"/>
        <end position="115"/>
    </location>
</feature>
<dbReference type="AlphaFoldDB" id="A0A380TE20"/>
<keyword evidence="1" id="KW-0812">Transmembrane</keyword>
<sequence>MLGNRSRQSGARADATVPAKEAHVSPAARKWFMSLLVAALAPPVTAWASSMLAYDFGARASAASWPLGIALLGVVAGFAALSSAPFRLSAARVAAQVVYVPLALAGSWFVLLLGACSFGDCI</sequence>
<protein>
    <submittedName>
        <fullName evidence="2">Uncharacterized protein</fullName>
    </submittedName>
</protein>
<feature type="transmembrane region" description="Helical" evidence="1">
    <location>
        <begin position="31"/>
        <end position="50"/>
    </location>
</feature>
<name>A0A380TE20_9ZZZZ</name>
<keyword evidence="1" id="KW-0472">Membrane</keyword>
<feature type="transmembrane region" description="Helical" evidence="1">
    <location>
        <begin position="62"/>
        <end position="81"/>
    </location>
</feature>
<accession>A0A380TE20</accession>
<evidence type="ECO:0000256" key="1">
    <source>
        <dbReference type="SAM" id="Phobius"/>
    </source>
</evidence>
<evidence type="ECO:0000313" key="2">
    <source>
        <dbReference type="EMBL" id="SUS05897.1"/>
    </source>
</evidence>
<keyword evidence="1" id="KW-1133">Transmembrane helix</keyword>
<dbReference type="EMBL" id="UIDG01000135">
    <property type="protein sequence ID" value="SUS05897.1"/>
    <property type="molecule type" value="Genomic_DNA"/>
</dbReference>